<dbReference type="OrthoDB" id="9769739at2"/>
<dbReference type="PANTHER" id="PTHR11002:SF76">
    <property type="entry name" value="CARBONIC ANHYDRASE"/>
    <property type="match status" value="1"/>
</dbReference>
<feature type="binding site" evidence="7">
    <location>
        <position position="39"/>
    </location>
    <ligand>
        <name>Zn(2+)</name>
        <dbReference type="ChEBI" id="CHEBI:29105"/>
    </ligand>
</feature>
<gene>
    <name evidence="9" type="ordered locus">Hore_13920</name>
</gene>
<dbReference type="HOGENOM" id="CLU_053879_5_3_9"/>
<dbReference type="GO" id="GO:0004089">
    <property type="term" value="F:carbonate dehydratase activity"/>
    <property type="evidence" value="ECO:0007669"/>
    <property type="project" value="UniProtKB-UniRule"/>
</dbReference>
<dbReference type="AlphaFoldDB" id="B8CXX3"/>
<dbReference type="SUPFAM" id="SSF53056">
    <property type="entry name" value="beta-carbonic anhydrase, cab"/>
    <property type="match status" value="1"/>
</dbReference>
<feature type="binding site" evidence="7">
    <location>
        <position position="100"/>
    </location>
    <ligand>
        <name>Zn(2+)</name>
        <dbReference type="ChEBI" id="CHEBI:29105"/>
    </ligand>
</feature>
<dbReference type="RefSeq" id="WP_012636325.1">
    <property type="nucleotide sequence ID" value="NC_011899.1"/>
</dbReference>
<comment type="similarity">
    <text evidence="1 8">Belongs to the beta-class carbonic anhydrase family.</text>
</comment>
<evidence type="ECO:0000313" key="10">
    <source>
        <dbReference type="Proteomes" id="UP000000719"/>
    </source>
</evidence>
<comment type="catalytic activity">
    <reaction evidence="6 8">
        <text>hydrogencarbonate + H(+) = CO2 + H2O</text>
        <dbReference type="Rhea" id="RHEA:10748"/>
        <dbReference type="ChEBI" id="CHEBI:15377"/>
        <dbReference type="ChEBI" id="CHEBI:15378"/>
        <dbReference type="ChEBI" id="CHEBI:16526"/>
        <dbReference type="ChEBI" id="CHEBI:17544"/>
        <dbReference type="EC" id="4.2.1.1"/>
    </reaction>
</comment>
<organism evidence="9 10">
    <name type="scientific">Halothermothrix orenii (strain H 168 / OCM 544 / DSM 9562)</name>
    <dbReference type="NCBI Taxonomy" id="373903"/>
    <lineage>
        <taxon>Bacteria</taxon>
        <taxon>Bacillati</taxon>
        <taxon>Bacillota</taxon>
        <taxon>Clostridia</taxon>
        <taxon>Halanaerobiales</taxon>
        <taxon>Halothermotrichaceae</taxon>
        <taxon>Halothermothrix</taxon>
    </lineage>
</organism>
<keyword evidence="4 7" id="KW-0862">Zinc</keyword>
<evidence type="ECO:0000256" key="4">
    <source>
        <dbReference type="ARBA" id="ARBA00022833"/>
    </source>
</evidence>
<dbReference type="EC" id="4.2.1.1" evidence="2 8"/>
<evidence type="ECO:0000256" key="5">
    <source>
        <dbReference type="ARBA" id="ARBA00023239"/>
    </source>
</evidence>
<dbReference type="STRING" id="373903.Hore_13920"/>
<dbReference type="eggNOG" id="COG0288">
    <property type="taxonomic scope" value="Bacteria"/>
</dbReference>
<dbReference type="InterPro" id="IPR015892">
    <property type="entry name" value="Carbonic_anhydrase_CS"/>
</dbReference>
<comment type="function">
    <text evidence="8">Reversible hydration of carbon dioxide.</text>
</comment>
<dbReference type="Pfam" id="PF00484">
    <property type="entry name" value="Pro_CA"/>
    <property type="match status" value="1"/>
</dbReference>
<keyword evidence="10" id="KW-1185">Reference proteome</keyword>
<dbReference type="Gene3D" id="3.40.1050.10">
    <property type="entry name" value="Carbonic anhydrase"/>
    <property type="match status" value="1"/>
</dbReference>
<protein>
    <recommendedName>
        <fullName evidence="2 8">Carbonic anhydrase</fullName>
        <ecNumber evidence="2 8">4.2.1.1</ecNumber>
    </recommendedName>
    <alternativeName>
        <fullName evidence="8">Carbonate dehydratase</fullName>
    </alternativeName>
</protein>
<evidence type="ECO:0000313" key="9">
    <source>
        <dbReference type="EMBL" id="ACL70142.1"/>
    </source>
</evidence>
<dbReference type="EMBL" id="CP001098">
    <property type="protein sequence ID" value="ACL70142.1"/>
    <property type="molecule type" value="Genomic_DNA"/>
</dbReference>
<dbReference type="SMART" id="SM00947">
    <property type="entry name" value="Pro_CA"/>
    <property type="match status" value="1"/>
</dbReference>
<dbReference type="PROSITE" id="PS00704">
    <property type="entry name" value="PROK_CO2_ANHYDRASE_1"/>
    <property type="match status" value="1"/>
</dbReference>
<dbReference type="GO" id="GO:0008270">
    <property type="term" value="F:zinc ion binding"/>
    <property type="evidence" value="ECO:0007669"/>
    <property type="project" value="UniProtKB-UniRule"/>
</dbReference>
<accession>B8CXX3</accession>
<proteinExistence type="inferred from homology"/>
<dbReference type="InterPro" id="IPR045066">
    <property type="entry name" value="Beta_CA_cladeB"/>
</dbReference>
<dbReference type="PANTHER" id="PTHR11002">
    <property type="entry name" value="CARBONIC ANHYDRASE"/>
    <property type="match status" value="1"/>
</dbReference>
<keyword evidence="3 7" id="KW-0479">Metal-binding</keyword>
<comment type="cofactor">
    <cofactor evidence="7">
        <name>Zn(2+)</name>
        <dbReference type="ChEBI" id="CHEBI:29105"/>
    </cofactor>
    <text evidence="7">Binds 1 zinc ion per subunit.</text>
</comment>
<dbReference type="CDD" id="cd00884">
    <property type="entry name" value="beta_CA_cladeB"/>
    <property type="match status" value="1"/>
</dbReference>
<evidence type="ECO:0000256" key="1">
    <source>
        <dbReference type="ARBA" id="ARBA00006217"/>
    </source>
</evidence>
<dbReference type="GO" id="GO:0015976">
    <property type="term" value="P:carbon utilization"/>
    <property type="evidence" value="ECO:0007669"/>
    <property type="project" value="InterPro"/>
</dbReference>
<dbReference type="KEGG" id="hor:Hore_13920"/>
<evidence type="ECO:0000256" key="3">
    <source>
        <dbReference type="ARBA" id="ARBA00022723"/>
    </source>
</evidence>
<feature type="binding site" evidence="7">
    <location>
        <position position="41"/>
    </location>
    <ligand>
        <name>Zn(2+)</name>
        <dbReference type="ChEBI" id="CHEBI:29105"/>
    </ligand>
</feature>
<dbReference type="PROSITE" id="PS00705">
    <property type="entry name" value="PROK_CO2_ANHYDRASE_2"/>
    <property type="match status" value="1"/>
</dbReference>
<feature type="binding site" evidence="7">
    <location>
        <position position="103"/>
    </location>
    <ligand>
        <name>Zn(2+)</name>
        <dbReference type="ChEBI" id="CHEBI:29105"/>
    </ligand>
</feature>
<evidence type="ECO:0000256" key="8">
    <source>
        <dbReference type="RuleBase" id="RU003956"/>
    </source>
</evidence>
<reference evidence="9 10" key="1">
    <citation type="journal article" date="2009" name="PLoS ONE">
        <title>Genome analysis of the anaerobic thermohalophilic bacterium Halothermothrix orenii.</title>
        <authorList>
            <person name="Mavromatis K."/>
            <person name="Ivanova N."/>
            <person name="Anderson I."/>
            <person name="Lykidis A."/>
            <person name="Hooper S.D."/>
            <person name="Sun H."/>
            <person name="Kunin V."/>
            <person name="Lapidus A."/>
            <person name="Hugenholtz P."/>
            <person name="Patel B."/>
            <person name="Kyrpides N.C."/>
        </authorList>
    </citation>
    <scope>NUCLEOTIDE SEQUENCE [LARGE SCALE GENOMIC DNA]</scope>
    <source>
        <strain evidence="10">H 168 / OCM 544 / DSM 9562</strain>
    </source>
</reference>
<keyword evidence="5 8" id="KW-0456">Lyase</keyword>
<evidence type="ECO:0000256" key="6">
    <source>
        <dbReference type="ARBA" id="ARBA00048348"/>
    </source>
</evidence>
<dbReference type="Proteomes" id="UP000000719">
    <property type="component" value="Chromosome"/>
</dbReference>
<dbReference type="InterPro" id="IPR001765">
    <property type="entry name" value="Carbonic_anhydrase"/>
</dbReference>
<sequence length="200" mass="23233">MDKLFKGVKKFSKHEYKNYKTLYKNLSNKQSPHTLFITCSDSRVVPGLITDTLPGELFIIRNVANIVPPYSQAFDFVSTTSGIEYAVNVLQVKNIVICGHSNCGGCKALFMDEKINDTPYTQKWVQLVEPLKEKVLKLKYDFNYERDYQLVEQENIILQMKNLLTYPYIKNKYQNAGLKIYGWYYDIGNGIVYNYNKSKC</sequence>
<evidence type="ECO:0000256" key="7">
    <source>
        <dbReference type="PIRSR" id="PIRSR601765-1"/>
    </source>
</evidence>
<dbReference type="InterPro" id="IPR036874">
    <property type="entry name" value="Carbonic_anhydrase_sf"/>
</dbReference>
<name>B8CXX3_HALOH</name>
<evidence type="ECO:0000256" key="2">
    <source>
        <dbReference type="ARBA" id="ARBA00012925"/>
    </source>
</evidence>